<gene>
    <name evidence="3" type="ORF">FVW59_01900</name>
</gene>
<dbReference type="PANTHER" id="PTHR30383">
    <property type="entry name" value="THIOESTERASE 1/PROTEASE 1/LYSOPHOSPHOLIPASE L1"/>
    <property type="match status" value="1"/>
</dbReference>
<dbReference type="EMBL" id="VRYZ01000001">
    <property type="protein sequence ID" value="TXS94690.1"/>
    <property type="molecule type" value="Genomic_DNA"/>
</dbReference>
<feature type="chain" id="PRO_5022909504" evidence="1">
    <location>
        <begin position="27"/>
        <end position="222"/>
    </location>
</feature>
<dbReference type="AlphaFoldDB" id="A0A5C9A4P0"/>
<dbReference type="SUPFAM" id="SSF52266">
    <property type="entry name" value="SGNH hydrolase"/>
    <property type="match status" value="1"/>
</dbReference>
<proteinExistence type="predicted"/>
<organism evidence="3 4">
    <name type="scientific">Parahaliea aestuarii</name>
    <dbReference type="NCBI Taxonomy" id="1852021"/>
    <lineage>
        <taxon>Bacteria</taxon>
        <taxon>Pseudomonadati</taxon>
        <taxon>Pseudomonadota</taxon>
        <taxon>Gammaproteobacteria</taxon>
        <taxon>Cellvibrionales</taxon>
        <taxon>Halieaceae</taxon>
        <taxon>Parahaliea</taxon>
    </lineage>
</organism>
<keyword evidence="1" id="KW-0732">Signal</keyword>
<keyword evidence="4" id="KW-1185">Reference proteome</keyword>
<dbReference type="Pfam" id="PF13472">
    <property type="entry name" value="Lipase_GDSL_2"/>
    <property type="match status" value="1"/>
</dbReference>
<feature type="signal peptide" evidence="1">
    <location>
        <begin position="1"/>
        <end position="26"/>
    </location>
</feature>
<evidence type="ECO:0000313" key="4">
    <source>
        <dbReference type="Proteomes" id="UP000321933"/>
    </source>
</evidence>
<evidence type="ECO:0000256" key="1">
    <source>
        <dbReference type="SAM" id="SignalP"/>
    </source>
</evidence>
<dbReference type="PANTHER" id="PTHR30383:SF24">
    <property type="entry name" value="THIOESTERASE 1_PROTEASE 1_LYSOPHOSPHOLIPASE L1"/>
    <property type="match status" value="1"/>
</dbReference>
<dbReference type="GO" id="GO:0004622">
    <property type="term" value="F:phosphatidylcholine lysophospholipase activity"/>
    <property type="evidence" value="ECO:0007669"/>
    <property type="project" value="TreeGrafter"/>
</dbReference>
<dbReference type="InterPro" id="IPR036514">
    <property type="entry name" value="SGNH_hydro_sf"/>
</dbReference>
<dbReference type="OrthoDB" id="9786188at2"/>
<accession>A0A5C9A4P0</accession>
<sequence>MQNFRPVITALQTVGAALCVLLAACSAEPDVDPVPPGATVLAFGDSITFGTGAAPGESYPEQLAGLSGWKVVNAGIPGDTAQAAGKRLPGALEQHQPALVILELGGNDFLRRQPEAAVKEDLRTLIRQVQTRSIPLVLVAVPRFSVLRASVGALDDAAIYRELAEEERVYLVEDVLARILSNESLRADPIHPNAAGYRQLAEQLYAALLAKRQGSISSKLRR</sequence>
<dbReference type="PROSITE" id="PS51257">
    <property type="entry name" value="PROKAR_LIPOPROTEIN"/>
    <property type="match status" value="1"/>
</dbReference>
<reference evidence="3 4" key="1">
    <citation type="submission" date="2019-08" db="EMBL/GenBank/DDBJ databases">
        <title>Parahaliea maris sp. nov., isolated from the surface seawater.</title>
        <authorList>
            <person name="Liu Y."/>
        </authorList>
    </citation>
    <scope>NUCLEOTIDE SEQUENCE [LARGE SCALE GENOMIC DNA]</scope>
    <source>
        <strain evidence="3 4">S2-26</strain>
    </source>
</reference>
<feature type="domain" description="SGNH hydrolase-type esterase" evidence="2">
    <location>
        <begin position="42"/>
        <end position="198"/>
    </location>
</feature>
<protein>
    <submittedName>
        <fullName evidence="3">Arylesterase</fullName>
    </submittedName>
</protein>
<dbReference type="CDD" id="cd01822">
    <property type="entry name" value="Lysophospholipase_L1_like"/>
    <property type="match status" value="1"/>
</dbReference>
<dbReference type="InterPro" id="IPR013830">
    <property type="entry name" value="SGNH_hydro"/>
</dbReference>
<dbReference type="InterPro" id="IPR051532">
    <property type="entry name" value="Ester_Hydrolysis_Enzymes"/>
</dbReference>
<evidence type="ECO:0000313" key="3">
    <source>
        <dbReference type="EMBL" id="TXS94690.1"/>
    </source>
</evidence>
<name>A0A5C9A4P0_9GAMM</name>
<dbReference type="RefSeq" id="WP_148062532.1">
    <property type="nucleotide sequence ID" value="NZ_VRYZ01000001.1"/>
</dbReference>
<dbReference type="Proteomes" id="UP000321933">
    <property type="component" value="Unassembled WGS sequence"/>
</dbReference>
<dbReference type="Gene3D" id="3.40.50.1110">
    <property type="entry name" value="SGNH hydrolase"/>
    <property type="match status" value="1"/>
</dbReference>
<comment type="caution">
    <text evidence="3">The sequence shown here is derived from an EMBL/GenBank/DDBJ whole genome shotgun (WGS) entry which is preliminary data.</text>
</comment>
<evidence type="ECO:0000259" key="2">
    <source>
        <dbReference type="Pfam" id="PF13472"/>
    </source>
</evidence>